<evidence type="ECO:0000313" key="3">
    <source>
        <dbReference type="Proteomes" id="UP000244962"/>
    </source>
</evidence>
<dbReference type="Proteomes" id="UP000244962">
    <property type="component" value="Unassembled WGS sequence"/>
</dbReference>
<evidence type="ECO:0000256" key="1">
    <source>
        <dbReference type="SAM" id="Phobius"/>
    </source>
</evidence>
<keyword evidence="1" id="KW-0472">Membrane</keyword>
<dbReference type="RefSeq" id="WP_108963344.1">
    <property type="nucleotide sequence ID" value="NZ_QEFB01000013.1"/>
</dbReference>
<proteinExistence type="predicted"/>
<reference evidence="3" key="1">
    <citation type="submission" date="2018-04" db="EMBL/GenBank/DDBJ databases">
        <authorList>
            <person name="Liu S."/>
            <person name="Wang Z."/>
            <person name="Li J."/>
        </authorList>
    </citation>
    <scope>NUCLEOTIDE SEQUENCE [LARGE SCALE GENOMIC DNA]</scope>
    <source>
        <strain evidence="3">622</strain>
    </source>
</reference>
<comment type="caution">
    <text evidence="2">The sequence shown here is derived from an EMBL/GenBank/DDBJ whole genome shotgun (WGS) entry which is preliminary data.</text>
</comment>
<keyword evidence="1" id="KW-0812">Transmembrane</keyword>
<dbReference type="EMBL" id="QEFB01000013">
    <property type="protein sequence ID" value="PWC06340.1"/>
    <property type="molecule type" value="Genomic_DNA"/>
</dbReference>
<dbReference type="AlphaFoldDB" id="A0A2U1TC14"/>
<name>A0A2U1TC14_9MICO</name>
<keyword evidence="1" id="KW-1133">Transmembrane helix</keyword>
<accession>A0A2U1TC14</accession>
<keyword evidence="3" id="KW-1185">Reference proteome</keyword>
<sequence>MTNRLSSTVTDAGYLASASAETPVESAFHVGIVLRRGAIIILMLLLIVPTLWTAVTGQRTLRIDGAISDTARSIAIIAPAAGDPQIGQMVVVRTATTPSSVAVGRVADVGDGTVALRDLVSPAAWTASVTDLSGSVLAVFDGPVAAFLADLPPMAASTVIIFLIVTLVALPLRKSDLDDANAVQLPLVRHHKDIADLGPSQS</sequence>
<feature type="transmembrane region" description="Helical" evidence="1">
    <location>
        <begin position="154"/>
        <end position="172"/>
    </location>
</feature>
<gene>
    <name evidence="2" type="ORF">DF223_12095</name>
</gene>
<organism evidence="2 3">
    <name type="scientific">Mycetocola zhujimingii</name>
    <dbReference type="NCBI Taxonomy" id="2079792"/>
    <lineage>
        <taxon>Bacteria</taxon>
        <taxon>Bacillati</taxon>
        <taxon>Actinomycetota</taxon>
        <taxon>Actinomycetes</taxon>
        <taxon>Micrococcales</taxon>
        <taxon>Microbacteriaceae</taxon>
        <taxon>Mycetocola</taxon>
    </lineage>
</organism>
<evidence type="ECO:0000313" key="2">
    <source>
        <dbReference type="EMBL" id="PWC06340.1"/>
    </source>
</evidence>
<feature type="transmembrane region" description="Helical" evidence="1">
    <location>
        <begin position="37"/>
        <end position="55"/>
    </location>
</feature>
<protein>
    <submittedName>
        <fullName evidence="2">Uncharacterized protein</fullName>
    </submittedName>
</protein>